<dbReference type="Proteomes" id="UP001152888">
    <property type="component" value="Unassembled WGS sequence"/>
</dbReference>
<gene>
    <name evidence="1" type="ORF">ACAOBT_LOCUS18287</name>
</gene>
<evidence type="ECO:0000313" key="2">
    <source>
        <dbReference type="Proteomes" id="UP001152888"/>
    </source>
</evidence>
<name>A0A9P0LBQ1_ACAOB</name>
<proteinExistence type="predicted"/>
<keyword evidence="2" id="KW-1185">Reference proteome</keyword>
<dbReference type="AlphaFoldDB" id="A0A9P0LBQ1"/>
<dbReference type="EMBL" id="CAKOFQ010007037">
    <property type="protein sequence ID" value="CAH1988100.1"/>
    <property type="molecule type" value="Genomic_DNA"/>
</dbReference>
<reference evidence="1" key="1">
    <citation type="submission" date="2022-03" db="EMBL/GenBank/DDBJ databases">
        <authorList>
            <person name="Sayadi A."/>
        </authorList>
    </citation>
    <scope>NUCLEOTIDE SEQUENCE</scope>
</reference>
<comment type="caution">
    <text evidence="1">The sequence shown here is derived from an EMBL/GenBank/DDBJ whole genome shotgun (WGS) entry which is preliminary data.</text>
</comment>
<sequence>MTNAIITLSMSEMLFHKALWDSGLCRASGYKYRAQKPWSCRITKNEVLQRHEVKSEKLSKIVPRE</sequence>
<protein>
    <submittedName>
        <fullName evidence="1">Uncharacterized protein</fullName>
    </submittedName>
</protein>
<organism evidence="1 2">
    <name type="scientific">Acanthoscelides obtectus</name>
    <name type="common">Bean weevil</name>
    <name type="synonym">Bruchus obtectus</name>
    <dbReference type="NCBI Taxonomy" id="200917"/>
    <lineage>
        <taxon>Eukaryota</taxon>
        <taxon>Metazoa</taxon>
        <taxon>Ecdysozoa</taxon>
        <taxon>Arthropoda</taxon>
        <taxon>Hexapoda</taxon>
        <taxon>Insecta</taxon>
        <taxon>Pterygota</taxon>
        <taxon>Neoptera</taxon>
        <taxon>Endopterygota</taxon>
        <taxon>Coleoptera</taxon>
        <taxon>Polyphaga</taxon>
        <taxon>Cucujiformia</taxon>
        <taxon>Chrysomeloidea</taxon>
        <taxon>Chrysomelidae</taxon>
        <taxon>Bruchinae</taxon>
        <taxon>Bruchini</taxon>
        <taxon>Acanthoscelides</taxon>
    </lineage>
</organism>
<accession>A0A9P0LBQ1</accession>
<evidence type="ECO:0000313" key="1">
    <source>
        <dbReference type="EMBL" id="CAH1988100.1"/>
    </source>
</evidence>